<keyword evidence="1" id="KW-0479">Metal-binding</keyword>
<feature type="compositionally biased region" description="Polar residues" evidence="2">
    <location>
        <begin position="34"/>
        <end position="53"/>
    </location>
</feature>
<feature type="region of interest" description="Disordered" evidence="2">
    <location>
        <begin position="97"/>
        <end position="172"/>
    </location>
</feature>
<name>A0A8K0X3F0_9PEZI</name>
<evidence type="ECO:0000259" key="4">
    <source>
        <dbReference type="PROSITE" id="PS50966"/>
    </source>
</evidence>
<feature type="domain" description="RING-type" evidence="3">
    <location>
        <begin position="287"/>
        <end position="337"/>
    </location>
</feature>
<dbReference type="Pfam" id="PF04434">
    <property type="entry name" value="SWIM"/>
    <property type="match status" value="1"/>
</dbReference>
<dbReference type="PROSITE" id="PS50089">
    <property type="entry name" value="ZF_RING_2"/>
    <property type="match status" value="1"/>
</dbReference>
<accession>A0A8K0X3F0</accession>
<dbReference type="CDD" id="cd16494">
    <property type="entry name" value="RING-CH-C4HC3_ZSWM2"/>
    <property type="match status" value="1"/>
</dbReference>
<dbReference type="AlphaFoldDB" id="A0A8K0X3F0"/>
<dbReference type="PANTHER" id="PTHR21540:SF0">
    <property type="entry name" value="PHD FAMILY PROTEIN"/>
    <property type="match status" value="1"/>
</dbReference>
<dbReference type="GO" id="GO:0061630">
    <property type="term" value="F:ubiquitin protein ligase activity"/>
    <property type="evidence" value="ECO:0007669"/>
    <property type="project" value="InterPro"/>
</dbReference>
<dbReference type="InterPro" id="IPR007527">
    <property type="entry name" value="Znf_SWIM"/>
</dbReference>
<evidence type="ECO:0000313" key="6">
    <source>
        <dbReference type="Proteomes" id="UP000813385"/>
    </source>
</evidence>
<protein>
    <submittedName>
        <fullName evidence="5">Uncharacterized protein</fullName>
    </submittedName>
</protein>
<dbReference type="InterPro" id="IPR001841">
    <property type="entry name" value="Znf_RING"/>
</dbReference>
<organism evidence="5 6">
    <name type="scientific">Plectosphaerella cucumerina</name>
    <dbReference type="NCBI Taxonomy" id="40658"/>
    <lineage>
        <taxon>Eukaryota</taxon>
        <taxon>Fungi</taxon>
        <taxon>Dikarya</taxon>
        <taxon>Ascomycota</taxon>
        <taxon>Pezizomycotina</taxon>
        <taxon>Sordariomycetes</taxon>
        <taxon>Hypocreomycetidae</taxon>
        <taxon>Glomerellales</taxon>
        <taxon>Plectosphaerellaceae</taxon>
        <taxon>Plectosphaerella</taxon>
    </lineage>
</organism>
<dbReference type="Pfam" id="PF13639">
    <property type="entry name" value="zf-RING_2"/>
    <property type="match status" value="1"/>
</dbReference>
<dbReference type="InterPro" id="IPR039903">
    <property type="entry name" value="Zswim2"/>
</dbReference>
<sequence length="386" mass="44059">MNNGGREVIYISSDDEDATAPVKTQPQEPKPYQWQYSTTPQPVHSRQQISTQPKPEPIYNTYQTLNYHSGGMPGTAVRKQPKPETQVYHTHHYNMAPLTRSQPKPEPQAYQTHPSMTPSSSKKPSQPLPRASQTTPSSSAKKRKAQHDEPSGSPEEKRARRFRPHPPRSFQDVYDRATSQKFFVLDRKRRGTPECPEEKVEMTGSTGNIYTVHIKQVPTCTCPHYQKGNQCKHWMWVMSRVLRADFKHVYQLALLSEELREIFAKAPPIDGPGAAADKNRKPVEGDCPICYSELEEKGRKDNIVWCQAACGNNIHKHCFETWAKTKRGSDVTCPLCRSVWQGDQDVVKRIQKNRPVNSDGYVNVADQLGISQHRDTSTYSSWWGRY</sequence>
<dbReference type="PANTHER" id="PTHR21540">
    <property type="entry name" value="RING FINGER AND SWIM DOMAIN-CONTAINING PROTEIN 2"/>
    <property type="match status" value="1"/>
</dbReference>
<keyword evidence="6" id="KW-1185">Reference proteome</keyword>
<evidence type="ECO:0000313" key="5">
    <source>
        <dbReference type="EMBL" id="KAH7358717.1"/>
    </source>
</evidence>
<dbReference type="GO" id="GO:0008270">
    <property type="term" value="F:zinc ion binding"/>
    <property type="evidence" value="ECO:0007669"/>
    <property type="project" value="UniProtKB-KW"/>
</dbReference>
<feature type="region of interest" description="Disordered" evidence="2">
    <location>
        <begin position="1"/>
        <end position="85"/>
    </location>
</feature>
<feature type="compositionally biased region" description="Basic and acidic residues" evidence="2">
    <location>
        <begin position="146"/>
        <end position="158"/>
    </location>
</feature>
<feature type="compositionally biased region" description="Low complexity" evidence="2">
    <location>
        <begin position="114"/>
        <end position="129"/>
    </location>
</feature>
<evidence type="ECO:0000256" key="2">
    <source>
        <dbReference type="SAM" id="MobiDB-lite"/>
    </source>
</evidence>
<dbReference type="EMBL" id="JAGPXD010000004">
    <property type="protein sequence ID" value="KAH7358717.1"/>
    <property type="molecule type" value="Genomic_DNA"/>
</dbReference>
<keyword evidence="1" id="KW-0863">Zinc-finger</keyword>
<proteinExistence type="predicted"/>
<evidence type="ECO:0000259" key="3">
    <source>
        <dbReference type="PROSITE" id="PS50089"/>
    </source>
</evidence>
<evidence type="ECO:0000256" key="1">
    <source>
        <dbReference type="PROSITE-ProRule" id="PRU00175"/>
    </source>
</evidence>
<reference evidence="5" key="1">
    <citation type="journal article" date="2021" name="Nat. Commun.">
        <title>Genetic determinants of endophytism in the Arabidopsis root mycobiome.</title>
        <authorList>
            <person name="Mesny F."/>
            <person name="Miyauchi S."/>
            <person name="Thiergart T."/>
            <person name="Pickel B."/>
            <person name="Atanasova L."/>
            <person name="Karlsson M."/>
            <person name="Huettel B."/>
            <person name="Barry K.W."/>
            <person name="Haridas S."/>
            <person name="Chen C."/>
            <person name="Bauer D."/>
            <person name="Andreopoulos W."/>
            <person name="Pangilinan J."/>
            <person name="LaButti K."/>
            <person name="Riley R."/>
            <person name="Lipzen A."/>
            <person name="Clum A."/>
            <person name="Drula E."/>
            <person name="Henrissat B."/>
            <person name="Kohler A."/>
            <person name="Grigoriev I.V."/>
            <person name="Martin F.M."/>
            <person name="Hacquard S."/>
        </authorList>
    </citation>
    <scope>NUCLEOTIDE SEQUENCE</scope>
    <source>
        <strain evidence="5">MPI-CAGE-AT-0016</strain>
    </source>
</reference>
<feature type="domain" description="SWIM-type" evidence="4">
    <location>
        <begin position="210"/>
        <end position="242"/>
    </location>
</feature>
<dbReference type="SUPFAM" id="SSF57850">
    <property type="entry name" value="RING/U-box"/>
    <property type="match status" value="1"/>
</dbReference>
<dbReference type="PROSITE" id="PS50966">
    <property type="entry name" value="ZF_SWIM"/>
    <property type="match status" value="1"/>
</dbReference>
<dbReference type="Gene3D" id="3.30.40.10">
    <property type="entry name" value="Zinc/RING finger domain, C3HC4 (zinc finger)"/>
    <property type="match status" value="1"/>
</dbReference>
<dbReference type="OrthoDB" id="2122982at2759"/>
<dbReference type="Proteomes" id="UP000813385">
    <property type="component" value="Unassembled WGS sequence"/>
</dbReference>
<keyword evidence="1" id="KW-0862">Zinc</keyword>
<gene>
    <name evidence="5" type="ORF">B0T11DRAFT_107365</name>
</gene>
<dbReference type="InterPro" id="IPR013083">
    <property type="entry name" value="Znf_RING/FYVE/PHD"/>
</dbReference>
<comment type="caution">
    <text evidence="5">The sequence shown here is derived from an EMBL/GenBank/DDBJ whole genome shotgun (WGS) entry which is preliminary data.</text>
</comment>